<name>A0A014MIN1_9BURK</name>
<dbReference type="Pfam" id="PF00672">
    <property type="entry name" value="HAMP"/>
    <property type="match status" value="1"/>
</dbReference>
<keyword evidence="9" id="KW-1185">Reference proteome</keyword>
<dbReference type="SUPFAM" id="SSF103190">
    <property type="entry name" value="Sensory domain-like"/>
    <property type="match status" value="1"/>
</dbReference>
<dbReference type="InterPro" id="IPR004089">
    <property type="entry name" value="MCPsignal_dom"/>
</dbReference>
<dbReference type="SMART" id="SM00304">
    <property type="entry name" value="HAMP"/>
    <property type="match status" value="1"/>
</dbReference>
<dbReference type="InterPro" id="IPR004090">
    <property type="entry name" value="Chemotax_Me-accpt_rcpt"/>
</dbReference>
<dbReference type="Proteomes" id="UP000020766">
    <property type="component" value="Unassembled WGS sequence"/>
</dbReference>
<feature type="domain" description="Methyl-accepting transducer" evidence="6">
    <location>
        <begin position="405"/>
        <end position="634"/>
    </location>
</feature>
<dbReference type="EMBL" id="JBOK01000002">
    <property type="protein sequence ID" value="EXU81581.1"/>
    <property type="molecule type" value="Genomic_DNA"/>
</dbReference>
<dbReference type="FunFam" id="1.10.287.950:FF:000001">
    <property type="entry name" value="Methyl-accepting chemotaxis sensory transducer"/>
    <property type="match status" value="1"/>
</dbReference>
<dbReference type="InterPro" id="IPR029151">
    <property type="entry name" value="Sensor-like_sf"/>
</dbReference>
<evidence type="ECO:0000256" key="5">
    <source>
        <dbReference type="SAM" id="Phobius"/>
    </source>
</evidence>
<evidence type="ECO:0000313" key="9">
    <source>
        <dbReference type="Proteomes" id="UP000020766"/>
    </source>
</evidence>
<sequence length="664" mass="70609">MPSEAMQPQAPSAPTYHRSLARQVTALGIGMLALVLLVLGGVITHLSTDTARTQLRNSVQHATQGLVASIDTVEQANRQMVERASQAFGQYYSGTVALDTATGTLSLDGLSLHDNFATVDKFSNDTGGVATVFARRGEDFVRIATSLRNTQGERVMHTLLDHQHPAYALVRAGQSYVGRANLFGKPYMTAYVPLRDAAGQVVGILFVGTDLSAFQAAMQQQVTSTRLFEHGGAMVIAPGKRLDEAVFVAHSSHTGRKVLDVFPQARASLEEMASDSDGFVPQVTPLLPDQGQAPWAIMRPAQNGWWVITEVSDREAMATQRQALWGLWAAMGAALIVLALGLLWTLQRGITAPLRELTQAITRIAQGDLTQPFHSRRRDEVGALVHEVEGMRQRYVAMLRQVDTAAHSIASASSQIAQGNADLSERTEHTAQSLARTVQSIEDVTQGVHQSADAARQAHTLSTSAAEVAARGGRVVGDVVTTMGEIDASSRKIGDIIGVIDSIAFQTNILALNAAVEAARAGEQGRGFAVVAGEVRTLAQRSAEAAREIKALIHTSVDKVASGARLVQDAGQTMDEIVGSVQRVGDIIGDIAASASEQSTRISQVNQDVMALDQMTQQNAALVEESAAASQSMRQQAQGLEASVAVFKLSGDSPAAPQALLPRG</sequence>
<keyword evidence="5" id="KW-0472">Membrane</keyword>
<evidence type="ECO:0000256" key="3">
    <source>
        <dbReference type="ARBA" id="ARBA00029447"/>
    </source>
</evidence>
<dbReference type="CDD" id="cd06225">
    <property type="entry name" value="HAMP"/>
    <property type="match status" value="1"/>
</dbReference>
<evidence type="ECO:0000256" key="4">
    <source>
        <dbReference type="PROSITE-ProRule" id="PRU00284"/>
    </source>
</evidence>
<feature type="domain" description="HAMP" evidence="7">
    <location>
        <begin position="348"/>
        <end position="400"/>
    </location>
</feature>
<dbReference type="AlphaFoldDB" id="A0A014MIN1"/>
<proteinExistence type="inferred from homology"/>
<dbReference type="CDD" id="cd11386">
    <property type="entry name" value="MCP_signal"/>
    <property type="match status" value="1"/>
</dbReference>
<dbReference type="PANTHER" id="PTHR43531">
    <property type="entry name" value="PROTEIN ICFG"/>
    <property type="match status" value="1"/>
</dbReference>
<protein>
    <submittedName>
        <fullName evidence="8">Methyl-accepting chemotaxis protein</fullName>
    </submittedName>
</protein>
<dbReference type="Pfam" id="PF00015">
    <property type="entry name" value="MCPsignal"/>
    <property type="match status" value="1"/>
</dbReference>
<accession>A0A014MIN1</accession>
<feature type="transmembrane region" description="Helical" evidence="5">
    <location>
        <begin position="324"/>
        <end position="346"/>
    </location>
</feature>
<evidence type="ECO:0000313" key="8">
    <source>
        <dbReference type="EMBL" id="EXU81581.1"/>
    </source>
</evidence>
<keyword evidence="4" id="KW-0807">Transducer</keyword>
<keyword evidence="5" id="KW-0812">Transmembrane</keyword>
<evidence type="ECO:0000256" key="2">
    <source>
        <dbReference type="ARBA" id="ARBA00022481"/>
    </source>
</evidence>
<dbReference type="STRING" id="225991.MA05_02210"/>
<comment type="caution">
    <text evidence="8">The sequence shown here is derived from an EMBL/GenBank/DDBJ whole genome shotgun (WGS) entry which is preliminary data.</text>
</comment>
<dbReference type="InterPro" id="IPR003660">
    <property type="entry name" value="HAMP_dom"/>
</dbReference>
<dbReference type="GO" id="GO:0007165">
    <property type="term" value="P:signal transduction"/>
    <property type="evidence" value="ECO:0007669"/>
    <property type="project" value="UniProtKB-KW"/>
</dbReference>
<evidence type="ECO:0000259" key="6">
    <source>
        <dbReference type="PROSITE" id="PS50111"/>
    </source>
</evidence>
<dbReference type="Pfam" id="PF17201">
    <property type="entry name" value="Cache_3-Cache_2"/>
    <property type="match status" value="1"/>
</dbReference>
<dbReference type="InterPro" id="IPR033462">
    <property type="entry name" value="Cache_3-Cache_2"/>
</dbReference>
<keyword evidence="2" id="KW-0488">Methylation</keyword>
<gene>
    <name evidence="8" type="ORF">AX13_07200</name>
</gene>
<dbReference type="GO" id="GO:0006935">
    <property type="term" value="P:chemotaxis"/>
    <property type="evidence" value="ECO:0007669"/>
    <property type="project" value="InterPro"/>
</dbReference>
<dbReference type="GO" id="GO:0005886">
    <property type="term" value="C:plasma membrane"/>
    <property type="evidence" value="ECO:0007669"/>
    <property type="project" value="TreeGrafter"/>
</dbReference>
<dbReference type="SMART" id="SM00283">
    <property type="entry name" value="MA"/>
    <property type="match status" value="1"/>
</dbReference>
<reference evidence="8 9" key="1">
    <citation type="submission" date="2014-01" db="EMBL/GenBank/DDBJ databases">
        <title>Interspecies Systems Biology Uncovers Metabolites Affecting C. elegans Gene Expression and Life History Traits.</title>
        <authorList>
            <person name="Watson E."/>
            <person name="Macneil L.T."/>
            <person name="Ritter A.D."/>
            <person name="Yilmaz L.S."/>
            <person name="Rosebrock A.P."/>
            <person name="Caudy A.A."/>
            <person name="Walhout A.J."/>
        </authorList>
    </citation>
    <scope>NUCLEOTIDE SEQUENCE [LARGE SCALE GENOMIC DNA]</scope>
    <source>
        <strain evidence="8 9">DA1877</strain>
    </source>
</reference>
<dbReference type="InterPro" id="IPR051310">
    <property type="entry name" value="MCP_chemotaxis"/>
</dbReference>
<feature type="transmembrane region" description="Helical" evidence="5">
    <location>
        <begin position="20"/>
        <end position="46"/>
    </location>
</feature>
<organism evidence="8 9">
    <name type="scientific">Comamonas aquatica DA1877</name>
    <dbReference type="NCBI Taxonomy" id="1457173"/>
    <lineage>
        <taxon>Bacteria</taxon>
        <taxon>Pseudomonadati</taxon>
        <taxon>Pseudomonadota</taxon>
        <taxon>Betaproteobacteria</taxon>
        <taxon>Burkholderiales</taxon>
        <taxon>Comamonadaceae</taxon>
        <taxon>Comamonas</taxon>
    </lineage>
</organism>
<dbReference type="SUPFAM" id="SSF58104">
    <property type="entry name" value="Methyl-accepting chemotaxis protein (MCP) signaling domain"/>
    <property type="match status" value="1"/>
</dbReference>
<dbReference type="PRINTS" id="PR00260">
    <property type="entry name" value="CHEMTRNSDUCR"/>
</dbReference>
<dbReference type="PANTHER" id="PTHR43531:SF14">
    <property type="entry name" value="METHYL-ACCEPTING CHEMOTAXIS PROTEIN I-RELATED"/>
    <property type="match status" value="1"/>
</dbReference>
<dbReference type="PATRIC" id="fig|1457173.3.peg.457"/>
<evidence type="ECO:0000259" key="7">
    <source>
        <dbReference type="PROSITE" id="PS50885"/>
    </source>
</evidence>
<dbReference type="GO" id="GO:0004888">
    <property type="term" value="F:transmembrane signaling receptor activity"/>
    <property type="evidence" value="ECO:0007669"/>
    <property type="project" value="InterPro"/>
</dbReference>
<dbReference type="Gene3D" id="1.10.287.950">
    <property type="entry name" value="Methyl-accepting chemotaxis protein"/>
    <property type="match status" value="1"/>
</dbReference>
<keyword evidence="5" id="KW-1133">Transmembrane helix</keyword>
<comment type="similarity">
    <text evidence="3">Belongs to the methyl-accepting chemotaxis (MCP) protein family.</text>
</comment>
<evidence type="ECO:0000256" key="1">
    <source>
        <dbReference type="ARBA" id="ARBA00004370"/>
    </source>
</evidence>
<dbReference type="PROSITE" id="PS50885">
    <property type="entry name" value="HAMP"/>
    <property type="match status" value="1"/>
</dbReference>
<comment type="subcellular location">
    <subcellularLocation>
        <location evidence="1">Membrane</location>
    </subcellularLocation>
</comment>
<dbReference type="PROSITE" id="PS50111">
    <property type="entry name" value="CHEMOTAXIS_TRANSDUC_2"/>
    <property type="match status" value="1"/>
</dbReference>